<evidence type="ECO:0000313" key="2">
    <source>
        <dbReference type="Proteomes" id="UP000285897"/>
    </source>
</evidence>
<dbReference type="EMBL" id="QROS01000003">
    <property type="protein sequence ID" value="RHL48811.1"/>
    <property type="molecule type" value="Genomic_DNA"/>
</dbReference>
<proteinExistence type="predicted"/>
<dbReference type="AlphaFoldDB" id="A0A415LJT7"/>
<sequence length="254" mass="29594">MKYKKNFEVADILELIKISNEFIERNRKICERLAAGIPTHGIIDSLVPELVNLYGDYVVQINQYESDESYITLAILVSNDYDISAHKLISEARQRLLEKYNNQYGDATLSLIEYQYNSIIDLKLHSPQAHAIRKGNILWKRTDKHYILNTLIPELVHIYSNYIIQIVQYKTSLADISLAILTSSDLDDYERALIYRQRQGIERKYNDMYEAGTLTIIEYSYDPVVNPEVHDPVADMLRGGDILWRREENNDESK</sequence>
<organism evidence="1 2">
    <name type="scientific">Blautia obeum</name>
    <dbReference type="NCBI Taxonomy" id="40520"/>
    <lineage>
        <taxon>Bacteria</taxon>
        <taxon>Bacillati</taxon>
        <taxon>Bacillota</taxon>
        <taxon>Clostridia</taxon>
        <taxon>Lachnospirales</taxon>
        <taxon>Lachnospiraceae</taxon>
        <taxon>Blautia</taxon>
    </lineage>
</organism>
<evidence type="ECO:0000313" key="1">
    <source>
        <dbReference type="EMBL" id="RHL48811.1"/>
    </source>
</evidence>
<gene>
    <name evidence="1" type="ORF">DW021_05615</name>
</gene>
<protein>
    <submittedName>
        <fullName evidence="1">Uncharacterized protein</fullName>
    </submittedName>
</protein>
<accession>A0A415LJT7</accession>
<comment type="caution">
    <text evidence="1">The sequence shown here is derived from an EMBL/GenBank/DDBJ whole genome shotgun (WGS) entry which is preliminary data.</text>
</comment>
<dbReference type="RefSeq" id="WP_118393012.1">
    <property type="nucleotide sequence ID" value="NZ_QROS01000003.1"/>
</dbReference>
<reference evidence="1 2" key="1">
    <citation type="submission" date="2018-08" db="EMBL/GenBank/DDBJ databases">
        <title>A genome reference for cultivated species of the human gut microbiota.</title>
        <authorList>
            <person name="Zou Y."/>
            <person name="Xue W."/>
            <person name="Luo G."/>
        </authorList>
    </citation>
    <scope>NUCLEOTIDE SEQUENCE [LARGE SCALE GENOMIC DNA]</scope>
    <source>
        <strain evidence="1 2">AF37-6AC</strain>
    </source>
</reference>
<name>A0A415LJT7_9FIRM</name>
<dbReference type="Proteomes" id="UP000285897">
    <property type="component" value="Unassembled WGS sequence"/>
</dbReference>